<gene>
    <name evidence="10" type="ORF">A3A49_00125</name>
</gene>
<dbReference type="GO" id="GO:0016763">
    <property type="term" value="F:pentosyltransferase activity"/>
    <property type="evidence" value="ECO:0007669"/>
    <property type="project" value="TreeGrafter"/>
</dbReference>
<evidence type="ECO:0000256" key="1">
    <source>
        <dbReference type="ARBA" id="ARBA00004651"/>
    </source>
</evidence>
<feature type="transmembrane region" description="Helical" evidence="8">
    <location>
        <begin position="306"/>
        <end position="326"/>
    </location>
</feature>
<dbReference type="InterPro" id="IPR050297">
    <property type="entry name" value="LipidA_mod_glycosyltrf_83"/>
</dbReference>
<feature type="transmembrane region" description="Helical" evidence="8">
    <location>
        <begin position="58"/>
        <end position="79"/>
    </location>
</feature>
<dbReference type="EMBL" id="MFBO01000009">
    <property type="protein sequence ID" value="OGD98496.1"/>
    <property type="molecule type" value="Genomic_DNA"/>
</dbReference>
<evidence type="ECO:0000256" key="3">
    <source>
        <dbReference type="ARBA" id="ARBA00022676"/>
    </source>
</evidence>
<keyword evidence="6 8" id="KW-1133">Transmembrane helix</keyword>
<feature type="transmembrane region" description="Helical" evidence="8">
    <location>
        <begin position="158"/>
        <end position="188"/>
    </location>
</feature>
<name>A0A1F5H2W3_9BACT</name>
<sequence length="459" mass="53519">MKSKIILLAIIVISTIIFTRTINDFPLRNWDEAWYAEIIKNMASGNYSFLMPFWNGRYYFDHAPLYFWLSSGVVIIFGLGEWQVRFTSALSATIASLLVFLIGKKLFNVTSALIAFLVFLTLGQVVMRFSHGNLDALLIMLYLLSFYTYLKAEKNKRYSVLCGIFLGLGILVKSWGIGLFPLFLIFTYSFIKNRSFPKNLHIILIFAFLSFIWWYIWGFITFDKVFTSWYILNPSEGRLDEPFKNFSFHYFKALIRDVGYWLLVPALSLLLKAKSFRLDRTTLAFLTVSIVYVSSLNFLSDKSDWYNLPIYPLIALTVGYLSSTLIKFNRFLIISSIALLTSLGIYNVIRIENIYPDRSTVGAELGKIANKTIPKNSEVILDDPDFTAFLYYSNQNAIYTLEDNKRSDFAEWWKISHTNLENFIKTHPNTWIITRNPQNLAIKNYQIQQRYNNYYFLRI</sequence>
<feature type="transmembrane region" description="Helical" evidence="8">
    <location>
        <begin position="283"/>
        <end position="300"/>
    </location>
</feature>
<evidence type="ECO:0000259" key="9">
    <source>
        <dbReference type="Pfam" id="PF13231"/>
    </source>
</evidence>
<dbReference type="STRING" id="1797725.A3A49_00125"/>
<evidence type="ECO:0000256" key="7">
    <source>
        <dbReference type="ARBA" id="ARBA00023136"/>
    </source>
</evidence>
<reference evidence="10 11" key="1">
    <citation type="journal article" date="2016" name="Nat. Commun.">
        <title>Thousands of microbial genomes shed light on interconnected biogeochemical processes in an aquifer system.</title>
        <authorList>
            <person name="Anantharaman K."/>
            <person name="Brown C.T."/>
            <person name="Hug L.A."/>
            <person name="Sharon I."/>
            <person name="Castelle C.J."/>
            <person name="Probst A.J."/>
            <person name="Thomas B.C."/>
            <person name="Singh A."/>
            <person name="Wilkins M.J."/>
            <person name="Karaoz U."/>
            <person name="Brodie E.L."/>
            <person name="Williams K.H."/>
            <person name="Hubbard S.S."/>
            <person name="Banfield J.F."/>
        </authorList>
    </citation>
    <scope>NUCLEOTIDE SEQUENCE [LARGE SCALE GENOMIC DNA]</scope>
</reference>
<feature type="transmembrane region" description="Helical" evidence="8">
    <location>
        <begin position="331"/>
        <end position="349"/>
    </location>
</feature>
<dbReference type="Pfam" id="PF13231">
    <property type="entry name" value="PMT_2"/>
    <property type="match status" value="1"/>
</dbReference>
<evidence type="ECO:0000313" key="10">
    <source>
        <dbReference type="EMBL" id="OGD98496.1"/>
    </source>
</evidence>
<feature type="transmembrane region" description="Helical" evidence="8">
    <location>
        <begin position="200"/>
        <end position="220"/>
    </location>
</feature>
<dbReference type="GO" id="GO:0005886">
    <property type="term" value="C:plasma membrane"/>
    <property type="evidence" value="ECO:0007669"/>
    <property type="project" value="UniProtKB-SubCell"/>
</dbReference>
<feature type="transmembrane region" description="Helical" evidence="8">
    <location>
        <begin position="253"/>
        <end position="271"/>
    </location>
</feature>
<proteinExistence type="predicted"/>
<dbReference type="PANTHER" id="PTHR33908">
    <property type="entry name" value="MANNOSYLTRANSFERASE YKCB-RELATED"/>
    <property type="match status" value="1"/>
</dbReference>
<protein>
    <recommendedName>
        <fullName evidence="9">Glycosyltransferase RgtA/B/C/D-like domain-containing protein</fullName>
    </recommendedName>
</protein>
<keyword evidence="4" id="KW-0808">Transferase</keyword>
<organism evidence="10 11">
    <name type="scientific">Candidatus Curtissbacteria bacterium RIFCSPLOWO2_01_FULL_38_11b</name>
    <dbReference type="NCBI Taxonomy" id="1797725"/>
    <lineage>
        <taxon>Bacteria</taxon>
        <taxon>Candidatus Curtissiibacteriota</taxon>
    </lineage>
</organism>
<keyword evidence="2" id="KW-1003">Cell membrane</keyword>
<evidence type="ECO:0000256" key="2">
    <source>
        <dbReference type="ARBA" id="ARBA00022475"/>
    </source>
</evidence>
<feature type="domain" description="Glycosyltransferase RgtA/B/C/D-like" evidence="9">
    <location>
        <begin position="61"/>
        <end position="216"/>
    </location>
</feature>
<feature type="transmembrane region" description="Helical" evidence="8">
    <location>
        <begin position="5"/>
        <end position="22"/>
    </location>
</feature>
<evidence type="ECO:0000256" key="4">
    <source>
        <dbReference type="ARBA" id="ARBA00022679"/>
    </source>
</evidence>
<accession>A0A1F5H2W3</accession>
<evidence type="ECO:0000256" key="5">
    <source>
        <dbReference type="ARBA" id="ARBA00022692"/>
    </source>
</evidence>
<keyword evidence="5 8" id="KW-0812">Transmembrane</keyword>
<dbReference type="Proteomes" id="UP000176740">
    <property type="component" value="Unassembled WGS sequence"/>
</dbReference>
<feature type="transmembrane region" description="Helical" evidence="8">
    <location>
        <begin position="109"/>
        <end position="127"/>
    </location>
</feature>
<dbReference type="PANTHER" id="PTHR33908:SF11">
    <property type="entry name" value="MEMBRANE PROTEIN"/>
    <property type="match status" value="1"/>
</dbReference>
<comment type="caution">
    <text evidence="10">The sequence shown here is derived from an EMBL/GenBank/DDBJ whole genome shotgun (WGS) entry which is preliminary data.</text>
</comment>
<comment type="subcellular location">
    <subcellularLocation>
        <location evidence="1">Cell membrane</location>
        <topology evidence="1">Multi-pass membrane protein</topology>
    </subcellularLocation>
</comment>
<keyword evidence="7 8" id="KW-0472">Membrane</keyword>
<evidence type="ECO:0000256" key="8">
    <source>
        <dbReference type="SAM" id="Phobius"/>
    </source>
</evidence>
<feature type="transmembrane region" description="Helical" evidence="8">
    <location>
        <begin position="134"/>
        <end position="152"/>
    </location>
</feature>
<evidence type="ECO:0000313" key="11">
    <source>
        <dbReference type="Proteomes" id="UP000176740"/>
    </source>
</evidence>
<dbReference type="InterPro" id="IPR038731">
    <property type="entry name" value="RgtA/B/C-like"/>
</dbReference>
<dbReference type="GO" id="GO:0009103">
    <property type="term" value="P:lipopolysaccharide biosynthetic process"/>
    <property type="evidence" value="ECO:0007669"/>
    <property type="project" value="UniProtKB-ARBA"/>
</dbReference>
<keyword evidence="3" id="KW-0328">Glycosyltransferase</keyword>
<dbReference type="AlphaFoldDB" id="A0A1F5H2W3"/>
<evidence type="ECO:0000256" key="6">
    <source>
        <dbReference type="ARBA" id="ARBA00022989"/>
    </source>
</evidence>